<dbReference type="NCBIfam" id="NF002060">
    <property type="entry name" value="PRK00892.1"/>
    <property type="match status" value="1"/>
</dbReference>
<comment type="catalytic activity">
    <reaction evidence="7">
        <text>a UDP-3-O-[(3R)-3-hydroxyacyl]-alpha-D-glucosamine + a (3R)-hydroxyacyl-[ACP] = a UDP-2-N,3-O-bis[(3R)-3-hydroxyacyl]-alpha-D-glucosamine + holo-[ACP] + H(+)</text>
        <dbReference type="Rhea" id="RHEA:53836"/>
        <dbReference type="Rhea" id="RHEA-COMP:9685"/>
        <dbReference type="Rhea" id="RHEA-COMP:9945"/>
        <dbReference type="ChEBI" id="CHEBI:15378"/>
        <dbReference type="ChEBI" id="CHEBI:64479"/>
        <dbReference type="ChEBI" id="CHEBI:78827"/>
        <dbReference type="ChEBI" id="CHEBI:137740"/>
        <dbReference type="ChEBI" id="CHEBI:137748"/>
        <dbReference type="EC" id="2.3.1.191"/>
    </reaction>
</comment>
<accession>A0A7T7KKK4</accession>
<dbReference type="Pfam" id="PF04613">
    <property type="entry name" value="LpxD"/>
    <property type="match status" value="1"/>
</dbReference>
<comment type="subunit">
    <text evidence="7">Homotrimer.</text>
</comment>
<dbReference type="Pfam" id="PF14602">
    <property type="entry name" value="Hexapep_2"/>
    <property type="match status" value="1"/>
</dbReference>
<dbReference type="GO" id="GO:0009245">
    <property type="term" value="P:lipid A biosynthetic process"/>
    <property type="evidence" value="ECO:0007669"/>
    <property type="project" value="UniProtKB-UniRule"/>
</dbReference>
<evidence type="ECO:0000256" key="4">
    <source>
        <dbReference type="ARBA" id="ARBA00022737"/>
    </source>
</evidence>
<name>A0A7T7KKK4_9HYPH</name>
<dbReference type="SUPFAM" id="SSF51161">
    <property type="entry name" value="Trimeric LpxA-like enzymes"/>
    <property type="match status" value="1"/>
</dbReference>
<dbReference type="InterPro" id="IPR007691">
    <property type="entry name" value="LpxD"/>
</dbReference>
<evidence type="ECO:0000313" key="9">
    <source>
        <dbReference type="EMBL" id="QQM28939.1"/>
    </source>
</evidence>
<protein>
    <recommendedName>
        <fullName evidence="7">UDP-3-O-acylglucosamine N-acyltransferase</fullName>
        <ecNumber evidence="7">2.3.1.191</ecNumber>
    </recommendedName>
</protein>
<dbReference type="GO" id="GO:0103118">
    <property type="term" value="F:UDP-3-O-[(3R)-3-hydroxyacyl]-glucosamine N-acyltransferase activity"/>
    <property type="evidence" value="ECO:0007669"/>
    <property type="project" value="UniProtKB-EC"/>
</dbReference>
<dbReference type="InterPro" id="IPR020573">
    <property type="entry name" value="UDP_GlcNAc_AcTrfase_non-rep"/>
</dbReference>
<dbReference type="PROSITE" id="PS00101">
    <property type="entry name" value="HEXAPEP_TRANSFERASES"/>
    <property type="match status" value="1"/>
</dbReference>
<dbReference type="KEGG" id="mlut:JET14_11305"/>
<dbReference type="PANTHER" id="PTHR43378:SF2">
    <property type="entry name" value="UDP-3-O-ACYLGLUCOSAMINE N-ACYLTRANSFERASE 1, MITOCHONDRIAL-RELATED"/>
    <property type="match status" value="1"/>
</dbReference>
<dbReference type="Proteomes" id="UP000596083">
    <property type="component" value="Chromosome"/>
</dbReference>
<dbReference type="PANTHER" id="PTHR43378">
    <property type="entry name" value="UDP-3-O-ACYLGLUCOSAMINE N-ACYLTRANSFERASE"/>
    <property type="match status" value="1"/>
</dbReference>
<dbReference type="Pfam" id="PF00132">
    <property type="entry name" value="Hexapep"/>
    <property type="match status" value="2"/>
</dbReference>
<keyword evidence="5 7" id="KW-0443">Lipid metabolism</keyword>
<dbReference type="UniPathway" id="UPA00973"/>
<dbReference type="CDD" id="cd03352">
    <property type="entry name" value="LbH_LpxD"/>
    <property type="match status" value="1"/>
</dbReference>
<dbReference type="EMBL" id="CP066786">
    <property type="protein sequence ID" value="QQM28939.1"/>
    <property type="molecule type" value="Genomic_DNA"/>
</dbReference>
<reference evidence="9 10" key="1">
    <citation type="submission" date="2020-12" db="EMBL/GenBank/DDBJ databases">
        <authorList>
            <person name="Zheng R.K."/>
            <person name="Sun C.M."/>
        </authorList>
    </citation>
    <scope>NUCLEOTIDE SEQUENCE [LARGE SCALE GENOMIC DNA]</scope>
    <source>
        <strain evidence="9 10">ZRK001</strain>
    </source>
</reference>
<dbReference type="EC" id="2.3.1.191" evidence="7"/>
<evidence type="ECO:0000256" key="5">
    <source>
        <dbReference type="ARBA" id="ARBA00023098"/>
    </source>
</evidence>
<keyword evidence="6 7" id="KW-0012">Acyltransferase</keyword>
<comment type="pathway">
    <text evidence="7">Bacterial outer membrane biogenesis; LPS lipid A biosynthesis.</text>
</comment>
<evidence type="ECO:0000256" key="6">
    <source>
        <dbReference type="ARBA" id="ARBA00023315"/>
    </source>
</evidence>
<dbReference type="NCBIfam" id="TIGR01853">
    <property type="entry name" value="lipid_A_lpxD"/>
    <property type="match status" value="1"/>
</dbReference>
<dbReference type="HAMAP" id="MF_00523">
    <property type="entry name" value="LpxD"/>
    <property type="match status" value="1"/>
</dbReference>
<dbReference type="InterPro" id="IPR018357">
    <property type="entry name" value="Hexapep_transf_CS"/>
</dbReference>
<evidence type="ECO:0000256" key="1">
    <source>
        <dbReference type="ARBA" id="ARBA00022516"/>
    </source>
</evidence>
<dbReference type="Gene3D" id="2.160.10.10">
    <property type="entry name" value="Hexapeptide repeat proteins"/>
    <property type="match status" value="1"/>
</dbReference>
<organism evidence="9 10">
    <name type="scientific">Martelella lutilitoris</name>
    <dbReference type="NCBI Taxonomy" id="2583532"/>
    <lineage>
        <taxon>Bacteria</taxon>
        <taxon>Pseudomonadati</taxon>
        <taxon>Pseudomonadota</taxon>
        <taxon>Alphaproteobacteria</taxon>
        <taxon>Hyphomicrobiales</taxon>
        <taxon>Aurantimonadaceae</taxon>
        <taxon>Martelella</taxon>
    </lineage>
</organism>
<evidence type="ECO:0000256" key="7">
    <source>
        <dbReference type="HAMAP-Rule" id="MF_00523"/>
    </source>
</evidence>
<evidence type="ECO:0000256" key="2">
    <source>
        <dbReference type="ARBA" id="ARBA00022556"/>
    </source>
</evidence>
<feature type="active site" description="Proton acceptor" evidence="7">
    <location>
        <position position="258"/>
    </location>
</feature>
<evidence type="ECO:0000313" key="10">
    <source>
        <dbReference type="Proteomes" id="UP000596083"/>
    </source>
</evidence>
<gene>
    <name evidence="7 9" type="primary">lpxD</name>
    <name evidence="9" type="ORF">JET14_11305</name>
</gene>
<evidence type="ECO:0000259" key="8">
    <source>
        <dbReference type="Pfam" id="PF04613"/>
    </source>
</evidence>
<comment type="similarity">
    <text evidence="7">Belongs to the transferase hexapeptide repeat family. LpxD subfamily.</text>
</comment>
<dbReference type="Gene3D" id="3.40.1390.10">
    <property type="entry name" value="MurE/MurF, N-terminal domain"/>
    <property type="match status" value="1"/>
</dbReference>
<proteinExistence type="inferred from homology"/>
<sequence>MDQNQFFGARQSIRLDELASRIGSVLSNADAGERMVESVAPIYRAGPYDICYILSRHSIDQLKSCRAAAVICSPEMKKHIPASLPSLVSDMPQLAFARAAAQLYPAAMRPQPVMQRQSGISAQAVIDDSAVIEKSVEIAPFAVVGARAVIGAGSRILCGTVVGADVKIGRNVTLGAHVSVSNALIGNNVIIHTGARIGQDGFGYAPGPTGMVKLPQIGRVIIQDDVEIGANSTIDRGAMDDTVIGEGTKIDNLVQIGHNVQIGRHCGIVSQVGIAGSTRIGDGVMIGGQAGLNGHIEIGSGAQIAAKSGVLTSVPAGARIGGNPARPIRDYLRDVAEIARQAAKSGDKQGE</sequence>
<keyword evidence="1 7" id="KW-0444">Lipid biosynthesis</keyword>
<dbReference type="InterPro" id="IPR001451">
    <property type="entry name" value="Hexapep"/>
</dbReference>
<keyword evidence="2 7" id="KW-0441">Lipid A biosynthesis</keyword>
<dbReference type="GO" id="GO:0016410">
    <property type="term" value="F:N-acyltransferase activity"/>
    <property type="evidence" value="ECO:0007669"/>
    <property type="project" value="InterPro"/>
</dbReference>
<evidence type="ECO:0000256" key="3">
    <source>
        <dbReference type="ARBA" id="ARBA00022679"/>
    </source>
</evidence>
<dbReference type="InterPro" id="IPR011004">
    <property type="entry name" value="Trimer_LpxA-like_sf"/>
</dbReference>
<keyword evidence="3 7" id="KW-0808">Transferase</keyword>
<dbReference type="AlphaFoldDB" id="A0A7T7KKK4"/>
<dbReference type="RefSeq" id="WP_200333602.1">
    <property type="nucleotide sequence ID" value="NZ_CP066786.1"/>
</dbReference>
<comment type="function">
    <text evidence="7">Catalyzes the N-acylation of UDP-3-O-acylglucosamine using 3-hydroxyacyl-ACP as the acyl donor. Is involved in the biosynthesis of lipid A, a phosphorylated glycolipid that anchors the lipopolysaccharide to the outer membrane of the cell.</text>
</comment>
<dbReference type="GO" id="GO:0016020">
    <property type="term" value="C:membrane"/>
    <property type="evidence" value="ECO:0007669"/>
    <property type="project" value="GOC"/>
</dbReference>
<feature type="domain" description="UDP-3-O-[3-hydroxymyristoyl] glucosamine N-acyltransferase non-repeat region" evidence="8">
    <location>
        <begin position="35"/>
        <end position="101"/>
    </location>
</feature>
<keyword evidence="4 7" id="KW-0677">Repeat</keyword>